<dbReference type="AlphaFoldDB" id="A0A246GHJ8"/>
<reference evidence="1 2" key="1">
    <citation type="journal article" date="2017" name="Infect. Genet. Evol.">
        <title>Comparative genome analysis of fish pathogen Flavobacterium columnare reveals extensive sequence diversity within the species.</title>
        <authorList>
            <person name="Kayansamruaj P."/>
            <person name="Dong H.T."/>
            <person name="Hirono I."/>
            <person name="Kondo H."/>
            <person name="Senapin S."/>
            <person name="Rodkhum C."/>
        </authorList>
    </citation>
    <scope>NUCLEOTIDE SEQUENCE [LARGE SCALE GENOMIC DNA]</scope>
    <source>
        <strain evidence="1 2">1215</strain>
    </source>
</reference>
<dbReference type="RefSeq" id="WP_088393183.1">
    <property type="nucleotide sequence ID" value="NZ_MTCZ01000086.1"/>
</dbReference>
<comment type="caution">
    <text evidence="1">The sequence shown here is derived from an EMBL/GenBank/DDBJ whole genome shotgun (WGS) entry which is preliminary data.</text>
</comment>
<organism evidence="1 2">
    <name type="scientific">Flavobacterium davisii</name>
    <dbReference type="NCBI Taxonomy" id="2906077"/>
    <lineage>
        <taxon>Bacteria</taxon>
        <taxon>Pseudomonadati</taxon>
        <taxon>Bacteroidota</taxon>
        <taxon>Flavobacteriia</taxon>
        <taxon>Flavobacteriales</taxon>
        <taxon>Flavobacteriaceae</taxon>
        <taxon>Flavobacterium</taxon>
    </lineage>
</organism>
<sequence>MVNKILLLFISLTTFAQTIQIENDRVAIDGVPVLQLKVISNRFKYDLYDLNNNLMLHAKMIPCRNCKESNEIQFELTNPNYSNAKKCSVLEESFSRSKEFIKMLCQYHVLSQKGLDLERLFTIDEERLKLESFEMKPVEENTNNKKIQIIENNLFVNGEKVGFFEEKIGSLDFKNGLLNYTKYILFDLDANFITSYCTTKNDNFFDHPDYFRLVEALQFNRLIVRDGTVYIYDTLQKEDALNFLVTKAFQHNYALGHFIYEQNMVDPSKSEQKKQKRYVNKSAEYFLCKHKEMVGIGTFDKIPGFNDQSDFKIGKQHLYFKPLDINVKPYIIHGKNGEKVFIETHNEHNSYLAFDLVNADFFDVYQTVEDAKDWLTVWYDFRKIVYENQNFYIASEYNQLLIKDKRKNKGIRLSDKKDKATEQILNYLNINSEVLKKANPLILSELIQIVSVAK</sequence>
<evidence type="ECO:0000313" key="1">
    <source>
        <dbReference type="EMBL" id="OWP83705.1"/>
    </source>
</evidence>
<dbReference type="EMBL" id="MTCZ01000086">
    <property type="protein sequence ID" value="OWP83705.1"/>
    <property type="molecule type" value="Genomic_DNA"/>
</dbReference>
<evidence type="ECO:0000313" key="2">
    <source>
        <dbReference type="Proteomes" id="UP000197768"/>
    </source>
</evidence>
<dbReference type="Proteomes" id="UP000197768">
    <property type="component" value="Unassembled WGS sequence"/>
</dbReference>
<gene>
    <name evidence="1" type="ORF">BWK59_09135</name>
</gene>
<proteinExistence type="predicted"/>
<accession>A0A246GHJ8</accession>
<name>A0A246GHJ8_9FLAO</name>
<protein>
    <submittedName>
        <fullName evidence="1">Uncharacterized protein</fullName>
    </submittedName>
</protein>